<reference evidence="4 5" key="1">
    <citation type="submission" date="2023-07" db="EMBL/GenBank/DDBJ databases">
        <title>Sorghum-associated microbial communities from plants grown in Nebraska, USA.</title>
        <authorList>
            <person name="Schachtman D."/>
        </authorList>
    </citation>
    <scope>NUCLEOTIDE SEQUENCE [LARGE SCALE GENOMIC DNA]</scope>
    <source>
        <strain evidence="4 5">BE240</strain>
    </source>
</reference>
<dbReference type="PANTHER" id="PTHR35037">
    <property type="entry name" value="C-TERMINAL REGION OF AIDA-LIKE PROTEIN"/>
    <property type="match status" value="1"/>
</dbReference>
<dbReference type="CDD" id="cd01344">
    <property type="entry name" value="PL2_Passenger_AT"/>
    <property type="match status" value="1"/>
</dbReference>
<dbReference type="InterPro" id="IPR012332">
    <property type="entry name" value="Autotransporter_pectin_lyase_C"/>
</dbReference>
<dbReference type="RefSeq" id="WP_204733119.1">
    <property type="nucleotide sequence ID" value="NZ_JAVDWE010000004.1"/>
</dbReference>
<evidence type="ECO:0000256" key="2">
    <source>
        <dbReference type="SAM" id="SignalP"/>
    </source>
</evidence>
<dbReference type="NCBIfam" id="TIGR02601">
    <property type="entry name" value="autotrns_rpt"/>
    <property type="match status" value="1"/>
</dbReference>
<evidence type="ECO:0000256" key="1">
    <source>
        <dbReference type="ARBA" id="ARBA00022729"/>
    </source>
</evidence>
<dbReference type="Proteomes" id="UP001265550">
    <property type="component" value="Unassembled WGS sequence"/>
</dbReference>
<dbReference type="Gene3D" id="2.160.20.20">
    <property type="match status" value="1"/>
</dbReference>
<proteinExistence type="predicted"/>
<evidence type="ECO:0000313" key="5">
    <source>
        <dbReference type="Proteomes" id="UP001265550"/>
    </source>
</evidence>
<dbReference type="Gene3D" id="2.40.128.130">
    <property type="entry name" value="Autotransporter beta-domain"/>
    <property type="match status" value="1"/>
</dbReference>
<feature type="domain" description="Autotransporter" evidence="3">
    <location>
        <begin position="576"/>
        <end position="854"/>
    </location>
</feature>
<dbReference type="InterPro" id="IPR005546">
    <property type="entry name" value="Autotransporte_beta"/>
</dbReference>
<dbReference type="Pfam" id="PF03797">
    <property type="entry name" value="Autotransporter"/>
    <property type="match status" value="1"/>
</dbReference>
<feature type="signal peptide" evidence="2">
    <location>
        <begin position="1"/>
        <end position="41"/>
    </location>
</feature>
<dbReference type="InterPro" id="IPR013425">
    <property type="entry name" value="Autotrns_rpt"/>
</dbReference>
<dbReference type="Pfam" id="PF12951">
    <property type="entry name" value="PATR"/>
    <property type="match status" value="2"/>
</dbReference>
<organism evidence="4 5">
    <name type="scientific">Hydrogenophaga laconesensis</name>
    <dbReference type="NCBI Taxonomy" id="1805971"/>
    <lineage>
        <taxon>Bacteria</taxon>
        <taxon>Pseudomonadati</taxon>
        <taxon>Pseudomonadota</taxon>
        <taxon>Betaproteobacteria</taxon>
        <taxon>Burkholderiales</taxon>
        <taxon>Comamonadaceae</taxon>
        <taxon>Hydrogenophaga</taxon>
    </lineage>
</organism>
<gene>
    <name evidence="4" type="ORF">J2X09_001918</name>
</gene>
<dbReference type="PANTHER" id="PTHR35037:SF3">
    <property type="entry name" value="C-TERMINAL REGION OF AIDA-LIKE PROTEIN"/>
    <property type="match status" value="1"/>
</dbReference>
<dbReference type="SUPFAM" id="SSF51126">
    <property type="entry name" value="Pectin lyase-like"/>
    <property type="match status" value="1"/>
</dbReference>
<dbReference type="InterPro" id="IPR036709">
    <property type="entry name" value="Autotransporte_beta_dom_sf"/>
</dbReference>
<sequence>MKHPTRAARSHSRIPSHSARGRLTAVAAACTLLALAQPARAGHYVASDEAGLAAAITAASADGDPSATIALTANITVVNPFAMPVATKPIAFLQNGFTLSASGVSIYYAGPGVTLSFDGTVDGPDRQYKAGVGTVVLTGTGSNFVNSINVTEGELRIESGGQITFGNGVDGGLYVNGDDTHVTVTGVGSFMDARDGIVSVGSSAGSSLTVAAGGQLRTTSAAFFAMDPGSRATVTVTGPGSALTSGGTMTVGRDGSASLTLANGGQAVVNGGAGTLNIGTNAAGSGTLNIGAAVGSAATGAGSLQAGLVQFGAGSNNAVNFNHTDASYSFATPMAGNGTVQQTGPGTTVLSGLNTYTGATRVTSGTLRAGGASTLSSASAYTVGAGGTLDLNGFSHSLAAMDIAGTVSTVGSVPGTVLTVNGVWQGSGGTLRLGTRLDADASVSDRLVLNGVGASATGTTTLQIVNIGGLGAQTVGDGIEVITAQGGAVTTAQTTRDAFVLQSGQVVAGAYEYRLFAADAAGNGENWYLRSAGVTPGTVAYRSEVPLFTALPEELRQSGLVMVGNMHQRMGSERQGASGQPESWARIISTERDVAQGGASAPVSHTRFNGVQVGVDLSSDTAWRAGFYLGQLEGRSSVRGFASGVENQAVGGNRLRSRYLGAYTTYRHASDLYADAVLQLGTHDYTLRPATGAAASADADSWLASLEVGKPFHVGSRWQVEPQAQIVYQRLEVSHAQVTNATAQLDTRPGWLARVGVRVKTSMPTSAGTLQPYGRFNVYHTGGGSDVASFGAAGGSTSFITRMGGTSTEASIGAVLDIAPRASVYAEVGKLWASGGDSRTSGGLNGSVGLRWRW</sequence>
<keyword evidence="1 2" id="KW-0732">Signal</keyword>
<dbReference type="InterPro" id="IPR043990">
    <property type="entry name" value="AC_1"/>
</dbReference>
<dbReference type="NCBIfam" id="TIGR04393">
    <property type="entry name" value="rpt_T5SS_PEPC"/>
    <property type="match status" value="1"/>
</dbReference>
<keyword evidence="5" id="KW-1185">Reference proteome</keyword>
<evidence type="ECO:0000259" key="3">
    <source>
        <dbReference type="PROSITE" id="PS51208"/>
    </source>
</evidence>
<dbReference type="SUPFAM" id="SSF103515">
    <property type="entry name" value="Autotransporter"/>
    <property type="match status" value="1"/>
</dbReference>
<protein>
    <submittedName>
        <fullName evidence="4">T5SS/PEP-CTERM-associated repeat protein/autotransporter-associated beta strand protein</fullName>
    </submittedName>
</protein>
<dbReference type="InterPro" id="IPR051551">
    <property type="entry name" value="Autotransporter_adhesion"/>
</dbReference>
<dbReference type="InterPro" id="IPR011050">
    <property type="entry name" value="Pectin_lyase_fold/virulence"/>
</dbReference>
<dbReference type="InterPro" id="IPR030895">
    <property type="entry name" value="T5SS_PEPC_rpt"/>
</dbReference>
<feature type="chain" id="PRO_5047493943" evidence="2">
    <location>
        <begin position="42"/>
        <end position="854"/>
    </location>
</feature>
<name>A0ABU1V9Q9_9BURK</name>
<dbReference type="Pfam" id="PF18883">
    <property type="entry name" value="AC_1"/>
    <property type="match status" value="1"/>
</dbReference>
<comment type="caution">
    <text evidence="4">The sequence shown here is derived from an EMBL/GenBank/DDBJ whole genome shotgun (WGS) entry which is preliminary data.</text>
</comment>
<evidence type="ECO:0000313" key="4">
    <source>
        <dbReference type="EMBL" id="MDR7094180.1"/>
    </source>
</evidence>
<dbReference type="SMART" id="SM00869">
    <property type="entry name" value="Autotransporter"/>
    <property type="match status" value="1"/>
</dbReference>
<dbReference type="EMBL" id="JAVDWE010000004">
    <property type="protein sequence ID" value="MDR7094180.1"/>
    <property type="molecule type" value="Genomic_DNA"/>
</dbReference>
<accession>A0ABU1V9Q9</accession>
<dbReference type="PROSITE" id="PS51208">
    <property type="entry name" value="AUTOTRANSPORTER"/>
    <property type="match status" value="1"/>
</dbReference>